<protein>
    <submittedName>
        <fullName evidence="2">Uncharacterized protein</fullName>
    </submittedName>
</protein>
<feature type="region of interest" description="Disordered" evidence="1">
    <location>
        <begin position="36"/>
        <end position="60"/>
    </location>
</feature>
<comment type="caution">
    <text evidence="2">The sequence shown here is derived from an EMBL/GenBank/DDBJ whole genome shotgun (WGS) entry which is preliminary data.</text>
</comment>
<reference evidence="2" key="1">
    <citation type="submission" date="2023-03" db="EMBL/GenBank/DDBJ databases">
        <title>Electrophorus voltai genome.</title>
        <authorList>
            <person name="Bian C."/>
        </authorList>
    </citation>
    <scope>NUCLEOTIDE SEQUENCE</scope>
    <source>
        <strain evidence="2">CB-2022</strain>
        <tissue evidence="2">Muscle</tissue>
    </source>
</reference>
<evidence type="ECO:0000256" key="1">
    <source>
        <dbReference type="SAM" id="MobiDB-lite"/>
    </source>
</evidence>
<name>A0AAD9DLZ3_9TELE</name>
<dbReference type="Proteomes" id="UP001239994">
    <property type="component" value="Unassembled WGS sequence"/>
</dbReference>
<organism evidence="2 3">
    <name type="scientific">Electrophorus voltai</name>
    <dbReference type="NCBI Taxonomy" id="2609070"/>
    <lineage>
        <taxon>Eukaryota</taxon>
        <taxon>Metazoa</taxon>
        <taxon>Chordata</taxon>
        <taxon>Craniata</taxon>
        <taxon>Vertebrata</taxon>
        <taxon>Euteleostomi</taxon>
        <taxon>Actinopterygii</taxon>
        <taxon>Neopterygii</taxon>
        <taxon>Teleostei</taxon>
        <taxon>Ostariophysi</taxon>
        <taxon>Gymnotiformes</taxon>
        <taxon>Gymnotoidei</taxon>
        <taxon>Gymnotidae</taxon>
        <taxon>Electrophorus</taxon>
    </lineage>
</organism>
<keyword evidence="3" id="KW-1185">Reference proteome</keyword>
<proteinExistence type="predicted"/>
<accession>A0AAD9DLZ3</accession>
<evidence type="ECO:0000313" key="3">
    <source>
        <dbReference type="Proteomes" id="UP001239994"/>
    </source>
</evidence>
<evidence type="ECO:0000313" key="2">
    <source>
        <dbReference type="EMBL" id="KAK1786661.1"/>
    </source>
</evidence>
<sequence length="119" mass="13324">MPRNSGRMSVMANQLLPLSEESLVQFNLAMEHGACSPPRRRLGSVSTRHSSLEQTHEPLRPMVLSPQHKVKLVVWVEAQVCRTEQSIQDSSSPPQYVETAVLAWLPEQVPLPQCEGSLR</sequence>
<gene>
    <name evidence="2" type="ORF">P4O66_002977</name>
</gene>
<dbReference type="AlphaFoldDB" id="A0AAD9DLZ3"/>
<dbReference type="EMBL" id="JAROKS010000024">
    <property type="protein sequence ID" value="KAK1786661.1"/>
    <property type="molecule type" value="Genomic_DNA"/>
</dbReference>
<feature type="compositionally biased region" description="Basic and acidic residues" evidence="1">
    <location>
        <begin position="50"/>
        <end position="59"/>
    </location>
</feature>